<accession>A0A9P8WI17</accession>
<evidence type="ECO:0000313" key="3">
    <source>
        <dbReference type="Proteomes" id="UP000777438"/>
    </source>
</evidence>
<gene>
    <name evidence="2" type="ORF">B0T10DRAFT_106391</name>
</gene>
<feature type="transmembrane region" description="Helical" evidence="1">
    <location>
        <begin position="49"/>
        <end position="68"/>
    </location>
</feature>
<feature type="transmembrane region" description="Helical" evidence="1">
    <location>
        <begin position="15"/>
        <end position="43"/>
    </location>
</feature>
<evidence type="ECO:0000256" key="1">
    <source>
        <dbReference type="SAM" id="Phobius"/>
    </source>
</evidence>
<reference evidence="2 3" key="1">
    <citation type="journal article" date="2021" name="Nat. Commun.">
        <title>Genetic determinants of endophytism in the Arabidopsis root mycobiome.</title>
        <authorList>
            <person name="Mesny F."/>
            <person name="Miyauchi S."/>
            <person name="Thiergart T."/>
            <person name="Pickel B."/>
            <person name="Atanasova L."/>
            <person name="Karlsson M."/>
            <person name="Huettel B."/>
            <person name="Barry K.W."/>
            <person name="Haridas S."/>
            <person name="Chen C."/>
            <person name="Bauer D."/>
            <person name="Andreopoulos W."/>
            <person name="Pangilinan J."/>
            <person name="LaButti K."/>
            <person name="Riley R."/>
            <person name="Lipzen A."/>
            <person name="Clum A."/>
            <person name="Drula E."/>
            <person name="Henrissat B."/>
            <person name="Kohler A."/>
            <person name="Grigoriev I.V."/>
            <person name="Martin F.M."/>
            <person name="Hacquard S."/>
        </authorList>
    </citation>
    <scope>NUCLEOTIDE SEQUENCE [LARGE SCALE GENOMIC DNA]</scope>
    <source>
        <strain evidence="2 3">MPI-CAGE-CH-0241</strain>
    </source>
</reference>
<keyword evidence="1" id="KW-1133">Transmembrane helix</keyword>
<keyword evidence="3" id="KW-1185">Reference proteome</keyword>
<protein>
    <submittedName>
        <fullName evidence="2">Uncharacterized protein</fullName>
    </submittedName>
</protein>
<comment type="caution">
    <text evidence="2">The sequence shown here is derived from an EMBL/GenBank/DDBJ whole genome shotgun (WGS) entry which is preliminary data.</text>
</comment>
<sequence length="90" mass="10894">MNVQLEMSSWFNRSFCFLSFFFIILSFAFNFGVHLGGLCFLLFSSNDTGFELFYLLWMLYHHLFSHSLRGMRRQRYTTLVVCTFFLFQLR</sequence>
<name>A0A9P8WI17_9HYPO</name>
<keyword evidence="1" id="KW-0812">Transmembrane</keyword>
<organism evidence="2 3">
    <name type="scientific">Thelonectria olida</name>
    <dbReference type="NCBI Taxonomy" id="1576542"/>
    <lineage>
        <taxon>Eukaryota</taxon>
        <taxon>Fungi</taxon>
        <taxon>Dikarya</taxon>
        <taxon>Ascomycota</taxon>
        <taxon>Pezizomycotina</taxon>
        <taxon>Sordariomycetes</taxon>
        <taxon>Hypocreomycetidae</taxon>
        <taxon>Hypocreales</taxon>
        <taxon>Nectriaceae</taxon>
        <taxon>Thelonectria</taxon>
    </lineage>
</organism>
<dbReference type="EMBL" id="JAGPYM010000002">
    <property type="protein sequence ID" value="KAH6898374.1"/>
    <property type="molecule type" value="Genomic_DNA"/>
</dbReference>
<evidence type="ECO:0000313" key="2">
    <source>
        <dbReference type="EMBL" id="KAH6898374.1"/>
    </source>
</evidence>
<dbReference type="AlphaFoldDB" id="A0A9P8WI17"/>
<keyword evidence="1" id="KW-0472">Membrane</keyword>
<dbReference type="Proteomes" id="UP000777438">
    <property type="component" value="Unassembled WGS sequence"/>
</dbReference>
<proteinExistence type="predicted"/>